<dbReference type="Proteomes" id="UP000039021">
    <property type="component" value="Unassembled WGS sequence"/>
</dbReference>
<dbReference type="Proteomes" id="UP000044938">
    <property type="component" value="Unassembled WGS sequence"/>
</dbReference>
<evidence type="ECO:0000313" key="2">
    <source>
        <dbReference type="EMBL" id="CFE81375.1"/>
    </source>
</evidence>
<dbReference type="Proteomes" id="UP000046947">
    <property type="component" value="Unassembled WGS sequence"/>
</dbReference>
<name>A0A0T7LIE7_MYCTX</name>
<evidence type="ECO:0000313" key="11">
    <source>
        <dbReference type="Proteomes" id="UP000045842"/>
    </source>
</evidence>
<gene>
    <name evidence="4" type="ORF">ERS007679_04407</name>
    <name evidence="1" type="ORF">ERS007681_02885</name>
    <name evidence="2" type="ORF">ERS007688_04298</name>
    <name evidence="3" type="ORF">ERS007703_01028</name>
    <name evidence="6" type="ORF">ERS007720_04464</name>
    <name evidence="5" type="ORF">ERS007739_01159</name>
    <name evidence="7" type="ORF">ERS007741_04539</name>
</gene>
<dbReference type="EMBL" id="CSAJ01000956">
    <property type="protein sequence ID" value="COX41272.1"/>
    <property type="molecule type" value="Genomic_DNA"/>
</dbReference>
<dbReference type="Proteomes" id="UP000048600">
    <property type="component" value="Unassembled WGS sequence"/>
</dbReference>
<reference evidence="5" key="1">
    <citation type="submission" date="2015-03" db="EMBL/GenBank/DDBJ databases">
        <authorList>
            <consortium name="Pathogen Informatics"/>
            <person name="Murphy D."/>
        </authorList>
    </citation>
    <scope>NUCLEOTIDE SEQUENCE</scope>
    <source>
        <strain evidence="5">N09902308</strain>
    </source>
</reference>
<evidence type="ECO:0000313" key="1">
    <source>
        <dbReference type="EMBL" id="CFE41333.1"/>
    </source>
</evidence>
<accession>A0A0T7LIE7</accession>
<evidence type="ECO:0000313" key="6">
    <source>
        <dbReference type="EMBL" id="COX41272.1"/>
    </source>
</evidence>
<organism evidence="3 8">
    <name type="scientific">Mycobacterium tuberculosis</name>
    <dbReference type="NCBI Taxonomy" id="1773"/>
    <lineage>
        <taxon>Bacteria</taxon>
        <taxon>Bacillati</taxon>
        <taxon>Actinomycetota</taxon>
        <taxon>Actinomycetes</taxon>
        <taxon>Mycobacteriales</taxon>
        <taxon>Mycobacteriaceae</taxon>
        <taxon>Mycobacterium</taxon>
        <taxon>Mycobacterium tuberculosis complex</taxon>
    </lineage>
</organism>
<proteinExistence type="predicted"/>
<reference evidence="3" key="3">
    <citation type="submission" date="2015-03" db="EMBL/GenBank/DDBJ databases">
        <authorList>
            <person name="Murphy D."/>
        </authorList>
    </citation>
    <scope>NUCLEOTIDE SEQUENCE [LARGE SCALE GENOMIC DNA]</scope>
    <source>
        <strain evidence="3">K00500041</strain>
    </source>
</reference>
<evidence type="ECO:0000313" key="10">
    <source>
        <dbReference type="Proteomes" id="UP000044938"/>
    </source>
</evidence>
<dbReference type="EMBL" id="CFOH01001207">
    <property type="protein sequence ID" value="CFE81375.1"/>
    <property type="molecule type" value="Genomic_DNA"/>
</dbReference>
<evidence type="ECO:0000313" key="7">
    <source>
        <dbReference type="EMBL" id="COX56653.1"/>
    </source>
</evidence>
<dbReference type="EMBL" id="CFOE01000428">
    <property type="protein sequence ID" value="CFE41333.1"/>
    <property type="molecule type" value="Genomic_DNA"/>
</dbReference>
<evidence type="ECO:0000313" key="8">
    <source>
        <dbReference type="Proteomes" id="UP000038802"/>
    </source>
</evidence>
<evidence type="ECO:0000313" key="3">
    <source>
        <dbReference type="EMBL" id="COV28249.1"/>
    </source>
</evidence>
<dbReference type="AlphaFoldDB" id="A0A0T7LIE7"/>
<dbReference type="EMBL" id="CSAD01001109">
    <property type="protein sequence ID" value="COW86266.1"/>
    <property type="molecule type" value="Genomic_DNA"/>
</dbReference>
<dbReference type="Proteomes" id="UP000048289">
    <property type="component" value="Unassembled WGS sequence"/>
</dbReference>
<protein>
    <submittedName>
        <fullName evidence="3">Uncharacterized protein</fullName>
    </submittedName>
</protein>
<evidence type="ECO:0000313" key="9">
    <source>
        <dbReference type="Proteomes" id="UP000039021"/>
    </source>
</evidence>
<dbReference type="Proteomes" id="UP000038802">
    <property type="component" value="Unassembled WGS sequence"/>
</dbReference>
<evidence type="ECO:0000313" key="5">
    <source>
        <dbReference type="EMBL" id="COX36163.1"/>
    </source>
</evidence>
<evidence type="ECO:0000313" key="4">
    <source>
        <dbReference type="EMBL" id="COW86266.1"/>
    </source>
</evidence>
<reference evidence="8 9" key="2">
    <citation type="submission" date="2015-03" db="EMBL/GenBank/DDBJ databases">
        <authorList>
            <consortium name="Pathogen Informatics"/>
        </authorList>
    </citation>
    <scope>NUCLEOTIDE SEQUENCE [LARGE SCALE GENOMIC DNA]</scope>
    <source>
        <strain evidence="4 11">G09801536</strain>
        <strain evidence="1 13">G09901357</strain>
        <strain evidence="2 12">H09601792</strain>
        <strain evidence="8">K00500041</strain>
        <strain evidence="6 10">M09401471</strain>
        <strain evidence="9">N09902308</strain>
        <strain evidence="7 14">P00601463</strain>
    </source>
</reference>
<dbReference type="Proteomes" id="UP000045842">
    <property type="component" value="Unassembled WGS sequence"/>
</dbReference>
<sequence>MPIDALEFGRASSPVIAPRTITGVSANTRGIRVARSISLTVVCAPP</sequence>
<dbReference type="EMBL" id="CHKL01001009">
    <property type="protein sequence ID" value="COX56653.1"/>
    <property type="molecule type" value="Genomic_DNA"/>
</dbReference>
<evidence type="ECO:0000313" key="12">
    <source>
        <dbReference type="Proteomes" id="UP000046947"/>
    </source>
</evidence>
<evidence type="ECO:0000313" key="13">
    <source>
        <dbReference type="Proteomes" id="UP000048289"/>
    </source>
</evidence>
<evidence type="ECO:0000313" key="14">
    <source>
        <dbReference type="Proteomes" id="UP000048600"/>
    </source>
</evidence>
<dbReference type="EMBL" id="CSAE01000077">
    <property type="protein sequence ID" value="COV28249.1"/>
    <property type="molecule type" value="Genomic_DNA"/>
</dbReference>
<dbReference type="EMBL" id="CSBK01000406">
    <property type="protein sequence ID" value="COX36163.1"/>
    <property type="molecule type" value="Genomic_DNA"/>
</dbReference>